<feature type="domain" description="Peptidoglycan beta-N-acetylmuramidase NamZ N-terminal" evidence="1">
    <location>
        <begin position="22"/>
        <end position="220"/>
    </location>
</feature>
<dbReference type="PANTHER" id="PTHR42915:SF1">
    <property type="entry name" value="PEPTIDOGLYCAN BETA-N-ACETYLMURAMIDASE NAMZ"/>
    <property type="match status" value="1"/>
</dbReference>
<reference evidence="3 4" key="1">
    <citation type="submission" date="2018-07" db="EMBL/GenBank/DDBJ databases">
        <title>Genome sequencing of Runella.</title>
        <authorList>
            <person name="Baek M.-G."/>
            <person name="Yi H."/>
        </authorList>
    </citation>
    <scope>NUCLEOTIDE SEQUENCE [LARGE SCALE GENOMIC DNA]</scope>
    <source>
        <strain evidence="3 4">HYN0085</strain>
    </source>
</reference>
<dbReference type="InterPro" id="IPR008302">
    <property type="entry name" value="NamZ"/>
</dbReference>
<dbReference type="PIRSF" id="PIRSF016719">
    <property type="entry name" value="UCP016719"/>
    <property type="match status" value="1"/>
</dbReference>
<dbReference type="KEGG" id="run:DR864_21070"/>
<name>A0A344TN42_9BACT</name>
<dbReference type="OrthoDB" id="9801061at2"/>
<evidence type="ECO:0000313" key="3">
    <source>
        <dbReference type="EMBL" id="AXE20063.1"/>
    </source>
</evidence>
<dbReference type="Proteomes" id="UP000251993">
    <property type="component" value="Chromosome"/>
</dbReference>
<accession>A0A344TN42</accession>
<keyword evidence="4" id="KW-1185">Reference proteome</keyword>
<dbReference type="InterPro" id="IPR048503">
    <property type="entry name" value="NamZ_C"/>
</dbReference>
<dbReference type="GO" id="GO:0033922">
    <property type="term" value="F:peptidoglycan beta-N-acetylmuramidase activity"/>
    <property type="evidence" value="ECO:0007669"/>
    <property type="project" value="InterPro"/>
</dbReference>
<evidence type="ECO:0000259" key="2">
    <source>
        <dbReference type="Pfam" id="PF20732"/>
    </source>
</evidence>
<organism evidence="3 4">
    <name type="scientific">Runella rosea</name>
    <dbReference type="NCBI Taxonomy" id="2259595"/>
    <lineage>
        <taxon>Bacteria</taxon>
        <taxon>Pseudomonadati</taxon>
        <taxon>Bacteroidota</taxon>
        <taxon>Cytophagia</taxon>
        <taxon>Cytophagales</taxon>
        <taxon>Spirosomataceae</taxon>
        <taxon>Runella</taxon>
    </lineage>
</organism>
<dbReference type="Pfam" id="PF07075">
    <property type="entry name" value="NamZ_N"/>
    <property type="match status" value="1"/>
</dbReference>
<dbReference type="Gene3D" id="3.90.1150.140">
    <property type="match status" value="1"/>
</dbReference>
<dbReference type="AlphaFoldDB" id="A0A344TN42"/>
<dbReference type="Pfam" id="PF20732">
    <property type="entry name" value="NamZ_C"/>
    <property type="match status" value="1"/>
</dbReference>
<dbReference type="RefSeq" id="WP_114068829.1">
    <property type="nucleotide sequence ID" value="NZ_CP030850.1"/>
</dbReference>
<sequence>MNPSVSLSTLLDLLQQQDAARIGLFCNQTAFVFEKRKYLLELLSESKALKTVFVPEHGLFSELQDQEPVETLELYRRLAEQVKFVSLYGQSEESVRVPVQALATLSDVVVDIQDVGCRYFTYTTSLAYLISTLATMPTPPRLWVVDRANPAGRQVEGSALPVQYSSFIGHQGLPHRHGLSMGELAIWLKRFYQGTFKLSLVSPTSEDFFFQIFPSPNFPSLQTAQLYSGQCLFEATNLSEGRGTTRPFEIIGAPFLSWEKLRSIKHDFELQTDAIPWLNYVLRPLQFIPTFHKYTNELCGGFQVHLATGIVNHSLLNSLVLLQIMNDHVPNLWREGPYEKGNTRTALEILVGDKTLLNFVNGKESLKVTIDYLKHQENEWIQSVEGVKEERLFSVFYHANLSP</sequence>
<gene>
    <name evidence="3" type="ORF">DR864_21070</name>
</gene>
<dbReference type="PANTHER" id="PTHR42915">
    <property type="entry name" value="HYPOTHETICAL 460 KDA PROTEIN IN FEUA-SIGW INTERGENIC REGION [PRECURSOR]"/>
    <property type="match status" value="1"/>
</dbReference>
<evidence type="ECO:0000259" key="1">
    <source>
        <dbReference type="Pfam" id="PF07075"/>
    </source>
</evidence>
<proteinExistence type="predicted"/>
<evidence type="ECO:0000313" key="4">
    <source>
        <dbReference type="Proteomes" id="UP000251993"/>
    </source>
</evidence>
<feature type="domain" description="Peptidoglycan beta-N-acetylmuramidase NamZ C-terminal" evidence="2">
    <location>
        <begin position="226"/>
        <end position="384"/>
    </location>
</feature>
<dbReference type="EMBL" id="CP030850">
    <property type="protein sequence ID" value="AXE20063.1"/>
    <property type="molecule type" value="Genomic_DNA"/>
</dbReference>
<dbReference type="Gene3D" id="3.40.50.12170">
    <property type="entry name" value="Uncharacterised protein PF07075, DUF1343"/>
    <property type="match status" value="1"/>
</dbReference>
<protein>
    <submittedName>
        <fullName evidence="3">DUF1343 domain-containing protein</fullName>
    </submittedName>
</protein>
<dbReference type="InterPro" id="IPR048502">
    <property type="entry name" value="NamZ_N"/>
</dbReference>